<geneLocation type="plasmid" evidence="1 2">
    <name>pACHL01</name>
</geneLocation>
<reference evidence="1" key="1">
    <citation type="submission" date="2009-01" db="EMBL/GenBank/DDBJ databases">
        <title>Complete sequence of plasmid1 of Arthrobacter chlorophenolicus A6.</title>
        <authorList>
            <consortium name="US DOE Joint Genome Institute"/>
            <person name="Lucas S."/>
            <person name="Copeland A."/>
            <person name="Lapidus A."/>
            <person name="Glavina del Rio T."/>
            <person name="Tice H."/>
            <person name="Bruce D."/>
            <person name="Goodwin L."/>
            <person name="Pitluck S."/>
            <person name="Goltsman E."/>
            <person name="Clum A."/>
            <person name="Larimer F."/>
            <person name="Land M."/>
            <person name="Hauser L."/>
            <person name="Kyrpides N."/>
            <person name="Mikhailova N."/>
            <person name="Jansson J."/>
            <person name="Richardson P."/>
        </authorList>
    </citation>
    <scope>NUCLEOTIDE SEQUENCE [LARGE SCALE GENOMIC DNA]</scope>
    <source>
        <strain evidence="1">A6</strain>
        <plasmid evidence="1">pACHL01</plasmid>
    </source>
</reference>
<name>B8HIG8_PSECP</name>
<gene>
    <name evidence="1" type="ordered locus">Achl_4264</name>
</gene>
<evidence type="ECO:0000313" key="1">
    <source>
        <dbReference type="EMBL" id="ACL42215.1"/>
    </source>
</evidence>
<dbReference type="KEGG" id="ach:Achl_4264"/>
<dbReference type="AlphaFoldDB" id="B8HIG8"/>
<proteinExistence type="predicted"/>
<sequence length="165" mass="17015">MTTPETDPVLGIIGRVAAGGNEPGPEHLDLAGRIREALASAGWGDLKALATQLTTRAGTHDSAADKWTAEDRDQALIDSGIAAGYRGAAELAARAQVTRHGGSAESIAIKTIAGVLDQWQNGALVNRGGHNGIVWIEPLWPLPSGAEKIREALAVLQSTPGASDA</sequence>
<protein>
    <submittedName>
        <fullName evidence="1">Uncharacterized protein</fullName>
    </submittedName>
</protein>
<dbReference type="Proteomes" id="UP000002505">
    <property type="component" value="Plasmid pACHL01"/>
</dbReference>
<dbReference type="HOGENOM" id="CLU_1607475_0_0_11"/>
<dbReference type="EMBL" id="CP001342">
    <property type="protein sequence ID" value="ACL42215.1"/>
    <property type="molecule type" value="Genomic_DNA"/>
</dbReference>
<accession>B8HIG8</accession>
<organism evidence="1 2">
    <name type="scientific">Pseudarthrobacter chlorophenolicus (strain ATCC 700700 / DSM 12829 / CIP 107037 / JCM 12360 / KCTC 9906 / NCIMB 13794 / A6)</name>
    <name type="common">Arthrobacter chlorophenolicus</name>
    <dbReference type="NCBI Taxonomy" id="452863"/>
    <lineage>
        <taxon>Bacteria</taxon>
        <taxon>Bacillati</taxon>
        <taxon>Actinomycetota</taxon>
        <taxon>Actinomycetes</taxon>
        <taxon>Micrococcales</taxon>
        <taxon>Micrococcaceae</taxon>
        <taxon>Pseudarthrobacter</taxon>
    </lineage>
</organism>
<keyword evidence="1" id="KW-0614">Plasmid</keyword>
<keyword evidence="2" id="KW-1185">Reference proteome</keyword>
<dbReference type="RefSeq" id="WP_012623232.1">
    <property type="nucleotide sequence ID" value="NC_011879.1"/>
</dbReference>
<evidence type="ECO:0000313" key="2">
    <source>
        <dbReference type="Proteomes" id="UP000002505"/>
    </source>
</evidence>